<proteinExistence type="predicted"/>
<evidence type="ECO:0000313" key="2">
    <source>
        <dbReference type="Proteomes" id="UP000305539"/>
    </source>
</evidence>
<dbReference type="RefSeq" id="WP_136896099.1">
    <property type="nucleotide sequence ID" value="NZ_SWJE01000008.1"/>
</dbReference>
<sequence length="299" mass="31246">MNMNDPLTIIALGTATPGGGFPLYGDAAAAAVNETDLSLLVQTRNTAGSTENIRLLEAGELDMALVAGEPAYEAFAGIGRPASNLKIIAAIYSSPGMFAVRGDSSASSVRDLVGKPIAWGTRASGITLLGKYVMDGLGLDREKDFEPHFLEKAADGPTMLAEGEVAAQWGAGIGWPGFTTITSAGGRLIGLTPDEIEEVRAKHNFLKPIVVPAGSYPGQAEPIQAVGSWSYILGRVSLDDDVAYRFARALDIGHAKLVQHVEQGAETRPENTLAAAPGLERIHPGVLRYLADKGVAAVA</sequence>
<dbReference type="PANTHER" id="PTHR42941:SF1">
    <property type="entry name" value="SLL1037 PROTEIN"/>
    <property type="match status" value="1"/>
</dbReference>
<dbReference type="InterPro" id="IPR011852">
    <property type="entry name" value="TRAP_TAXI"/>
</dbReference>
<dbReference type="Proteomes" id="UP000305539">
    <property type="component" value="Unassembled WGS sequence"/>
</dbReference>
<keyword evidence="2" id="KW-1185">Reference proteome</keyword>
<dbReference type="AlphaFoldDB" id="A0A4U1I3P9"/>
<organism evidence="1 2">
    <name type="scientific">Trinickia terrae</name>
    <dbReference type="NCBI Taxonomy" id="2571161"/>
    <lineage>
        <taxon>Bacteria</taxon>
        <taxon>Pseudomonadati</taxon>
        <taxon>Pseudomonadota</taxon>
        <taxon>Betaproteobacteria</taxon>
        <taxon>Burkholderiales</taxon>
        <taxon>Burkholderiaceae</taxon>
        <taxon>Trinickia</taxon>
    </lineage>
</organism>
<dbReference type="Gene3D" id="3.40.190.10">
    <property type="entry name" value="Periplasmic binding protein-like II"/>
    <property type="match status" value="2"/>
</dbReference>
<comment type="caution">
    <text evidence="1">The sequence shown here is derived from an EMBL/GenBank/DDBJ whole genome shotgun (WGS) entry which is preliminary data.</text>
</comment>
<dbReference type="NCBIfam" id="TIGR02122">
    <property type="entry name" value="TRAP_TAXI"/>
    <property type="match status" value="1"/>
</dbReference>
<dbReference type="SMR" id="A0A4U1I3P9"/>
<dbReference type="Pfam" id="PF16868">
    <property type="entry name" value="NMT1_3"/>
    <property type="match status" value="1"/>
</dbReference>
<evidence type="ECO:0000313" key="1">
    <source>
        <dbReference type="EMBL" id="TKC87835.1"/>
    </source>
</evidence>
<protein>
    <submittedName>
        <fullName evidence="1">TAXI family TRAP transporter solute-binding subunit</fullName>
    </submittedName>
</protein>
<name>A0A4U1I3P9_9BURK</name>
<dbReference type="SUPFAM" id="SSF53850">
    <property type="entry name" value="Periplasmic binding protein-like II"/>
    <property type="match status" value="1"/>
</dbReference>
<dbReference type="EMBL" id="SWJE01000008">
    <property type="protein sequence ID" value="TKC87835.1"/>
    <property type="molecule type" value="Genomic_DNA"/>
</dbReference>
<dbReference type="PANTHER" id="PTHR42941">
    <property type="entry name" value="SLL1037 PROTEIN"/>
    <property type="match status" value="1"/>
</dbReference>
<reference evidence="1 2" key="1">
    <citation type="submission" date="2019-04" db="EMBL/GenBank/DDBJ databases">
        <title>Trinickia sp. 7GSK02, isolated from subtropical forest soil.</title>
        <authorList>
            <person name="Gao Z.-H."/>
            <person name="Qiu L.-H."/>
        </authorList>
    </citation>
    <scope>NUCLEOTIDE SEQUENCE [LARGE SCALE GENOMIC DNA]</scope>
    <source>
        <strain evidence="1 2">7GSK02</strain>
    </source>
</reference>
<gene>
    <name evidence="1" type="ORF">FAZ69_16305</name>
</gene>
<accession>A0A4U1I3P9</accession>
<dbReference type="OrthoDB" id="9776669at2"/>